<dbReference type="InterPro" id="IPR006145">
    <property type="entry name" value="PsdUridine_synth_RsuA/RluA"/>
</dbReference>
<dbReference type="InterPro" id="IPR020103">
    <property type="entry name" value="PsdUridine_synth_cat_dom_sf"/>
</dbReference>
<dbReference type="Proteomes" id="UP000244906">
    <property type="component" value="Unassembled WGS sequence"/>
</dbReference>
<accession>A0A2V1H294</accession>
<name>A0A2V1H294_9GAMM</name>
<gene>
    <name evidence="3" type="ORF">DC094_08250</name>
</gene>
<dbReference type="PROSITE" id="PS01129">
    <property type="entry name" value="PSI_RLU"/>
    <property type="match status" value="1"/>
</dbReference>
<sequence length="311" mass="36387">MYHCQFPVSYQIFQSQRLIEFLTEQFNQVVEGTAEQWLSQSRVLVDQRLCREDLQLELGQQVTLKMLDHFEATTCNSWRKVWENEQLMVIDKPANLPVSRTTRNLFNTLIQLVRRQTPFRDAHLLHRLDAETSGLLVIAKNKRADKKYKSKIKRLITKKIYHAKVWGAPEWDVLDYRSILVEKAGSKIRSQVYSISQQTLDNDYDGVYLKPKKARTGFKVLKREDGYALIECALFTGRKHQIRAQLATLGYPIVGDKIYSFDGYYYLKRLERLEGALTEEDYEKLGARCHKLSAVKIKLVLKDDIFDFNLV</sequence>
<protein>
    <submittedName>
        <fullName evidence="3">RluA family pseudouridine synthase</fullName>
    </submittedName>
</protein>
<dbReference type="OrthoDB" id="9807829at2"/>
<dbReference type="CDD" id="cd02869">
    <property type="entry name" value="PseudoU_synth_RluA_like"/>
    <property type="match status" value="1"/>
</dbReference>
<dbReference type="GO" id="GO:0003723">
    <property type="term" value="F:RNA binding"/>
    <property type="evidence" value="ECO:0007669"/>
    <property type="project" value="InterPro"/>
</dbReference>
<comment type="similarity">
    <text evidence="1">Belongs to the pseudouridine synthase RluA family.</text>
</comment>
<comment type="caution">
    <text evidence="3">The sequence shown here is derived from an EMBL/GenBank/DDBJ whole genome shotgun (WGS) entry which is preliminary data.</text>
</comment>
<dbReference type="RefSeq" id="WP_116686634.1">
    <property type="nucleotide sequence ID" value="NZ_CAWNYD010000002.1"/>
</dbReference>
<dbReference type="GO" id="GO:0140098">
    <property type="term" value="F:catalytic activity, acting on RNA"/>
    <property type="evidence" value="ECO:0007669"/>
    <property type="project" value="UniProtKB-ARBA"/>
</dbReference>
<dbReference type="PANTHER" id="PTHR21600:SF87">
    <property type="entry name" value="RNA PSEUDOURIDYLATE SYNTHASE DOMAIN-CONTAINING PROTEIN 1"/>
    <property type="match status" value="1"/>
</dbReference>
<proteinExistence type="inferred from homology"/>
<evidence type="ECO:0000313" key="4">
    <source>
        <dbReference type="Proteomes" id="UP000244906"/>
    </source>
</evidence>
<organism evidence="3 4">
    <name type="scientific">Pelagibaculum spongiae</name>
    <dbReference type="NCBI Taxonomy" id="2080658"/>
    <lineage>
        <taxon>Bacteria</taxon>
        <taxon>Pseudomonadati</taxon>
        <taxon>Pseudomonadota</taxon>
        <taxon>Gammaproteobacteria</taxon>
        <taxon>Oceanospirillales</taxon>
        <taxon>Pelagibaculum</taxon>
    </lineage>
</organism>
<dbReference type="GO" id="GO:0000455">
    <property type="term" value="P:enzyme-directed rRNA pseudouridine synthesis"/>
    <property type="evidence" value="ECO:0007669"/>
    <property type="project" value="TreeGrafter"/>
</dbReference>
<dbReference type="SUPFAM" id="SSF55120">
    <property type="entry name" value="Pseudouridine synthase"/>
    <property type="match status" value="1"/>
</dbReference>
<dbReference type="EMBL" id="QDDL01000002">
    <property type="protein sequence ID" value="PVZ70562.1"/>
    <property type="molecule type" value="Genomic_DNA"/>
</dbReference>
<dbReference type="Pfam" id="PF00849">
    <property type="entry name" value="PseudoU_synth_2"/>
    <property type="match status" value="1"/>
</dbReference>
<dbReference type="PANTHER" id="PTHR21600">
    <property type="entry name" value="MITOCHONDRIAL RNA PSEUDOURIDINE SYNTHASE"/>
    <property type="match status" value="1"/>
</dbReference>
<keyword evidence="4" id="KW-1185">Reference proteome</keyword>
<dbReference type="AlphaFoldDB" id="A0A2V1H294"/>
<dbReference type="Gene3D" id="3.30.2350.10">
    <property type="entry name" value="Pseudouridine synthase"/>
    <property type="match status" value="1"/>
</dbReference>
<dbReference type="InterPro" id="IPR006224">
    <property type="entry name" value="PsdUridine_synth_RluA-like_CS"/>
</dbReference>
<evidence type="ECO:0000313" key="3">
    <source>
        <dbReference type="EMBL" id="PVZ70562.1"/>
    </source>
</evidence>
<reference evidence="3 4" key="1">
    <citation type="submission" date="2018-04" db="EMBL/GenBank/DDBJ databases">
        <title>Thalassorhabdus spongiae gen. nov., sp. nov., isolated from a marine sponge in South-West Iceland.</title>
        <authorList>
            <person name="Knobloch S."/>
            <person name="Daussin A."/>
            <person name="Johannsson R."/>
            <person name="Marteinsson V.T."/>
        </authorList>
    </citation>
    <scope>NUCLEOTIDE SEQUENCE [LARGE SCALE GENOMIC DNA]</scope>
    <source>
        <strain evidence="3 4">Hp12</strain>
    </source>
</reference>
<dbReference type="InterPro" id="IPR050188">
    <property type="entry name" value="RluA_PseudoU_synthase"/>
</dbReference>
<evidence type="ECO:0000256" key="1">
    <source>
        <dbReference type="ARBA" id="ARBA00010876"/>
    </source>
</evidence>
<feature type="domain" description="Pseudouridine synthase RsuA/RluA-like" evidence="2">
    <location>
        <begin position="87"/>
        <end position="247"/>
    </location>
</feature>
<dbReference type="GO" id="GO:0009982">
    <property type="term" value="F:pseudouridine synthase activity"/>
    <property type="evidence" value="ECO:0007669"/>
    <property type="project" value="InterPro"/>
</dbReference>
<evidence type="ECO:0000259" key="2">
    <source>
        <dbReference type="Pfam" id="PF00849"/>
    </source>
</evidence>